<reference evidence="2" key="2">
    <citation type="journal article" date="2015" name="Data Brief">
        <title>Shoot transcriptome of the giant reed, Arundo donax.</title>
        <authorList>
            <person name="Barrero R.A."/>
            <person name="Guerrero F.D."/>
            <person name="Moolhuijzen P."/>
            <person name="Goolsby J.A."/>
            <person name="Tidwell J."/>
            <person name="Bellgard S.E."/>
            <person name="Bellgard M.I."/>
        </authorList>
    </citation>
    <scope>NUCLEOTIDE SEQUENCE</scope>
    <source>
        <tissue evidence="2">Shoot tissue taken approximately 20 cm above the soil surface</tissue>
    </source>
</reference>
<evidence type="ECO:0000313" key="2">
    <source>
        <dbReference type="EMBL" id="JAD25246.1"/>
    </source>
</evidence>
<feature type="transmembrane region" description="Helical" evidence="1">
    <location>
        <begin position="30"/>
        <end position="50"/>
    </location>
</feature>
<name>A0A0A8YH54_ARUDO</name>
<protein>
    <submittedName>
        <fullName evidence="2">Uncharacterized protein</fullName>
    </submittedName>
</protein>
<evidence type="ECO:0000256" key="1">
    <source>
        <dbReference type="SAM" id="Phobius"/>
    </source>
</evidence>
<reference evidence="2" key="1">
    <citation type="submission" date="2014-09" db="EMBL/GenBank/DDBJ databases">
        <authorList>
            <person name="Magalhaes I.L.F."/>
            <person name="Oliveira U."/>
            <person name="Santos F.R."/>
            <person name="Vidigal T.H.D.A."/>
            <person name="Brescovit A.D."/>
            <person name="Santos A.J."/>
        </authorList>
    </citation>
    <scope>NUCLEOTIDE SEQUENCE</scope>
    <source>
        <tissue evidence="2">Shoot tissue taken approximately 20 cm above the soil surface</tissue>
    </source>
</reference>
<keyword evidence="1" id="KW-0472">Membrane</keyword>
<organism evidence="2">
    <name type="scientific">Arundo donax</name>
    <name type="common">Giant reed</name>
    <name type="synonym">Donax arundinaceus</name>
    <dbReference type="NCBI Taxonomy" id="35708"/>
    <lineage>
        <taxon>Eukaryota</taxon>
        <taxon>Viridiplantae</taxon>
        <taxon>Streptophyta</taxon>
        <taxon>Embryophyta</taxon>
        <taxon>Tracheophyta</taxon>
        <taxon>Spermatophyta</taxon>
        <taxon>Magnoliopsida</taxon>
        <taxon>Liliopsida</taxon>
        <taxon>Poales</taxon>
        <taxon>Poaceae</taxon>
        <taxon>PACMAD clade</taxon>
        <taxon>Arundinoideae</taxon>
        <taxon>Arundineae</taxon>
        <taxon>Arundo</taxon>
    </lineage>
</organism>
<accession>A0A0A8YH54</accession>
<keyword evidence="1" id="KW-1133">Transmembrane helix</keyword>
<sequence length="55" mass="6156">MFSVLISTADWQSLFYLKFSLSRFSSPIEIALIVCSCICLLSSVCFGTSVHEPFM</sequence>
<proteinExistence type="predicted"/>
<dbReference type="EMBL" id="GBRH01272649">
    <property type="protein sequence ID" value="JAD25246.1"/>
    <property type="molecule type" value="Transcribed_RNA"/>
</dbReference>
<keyword evidence="1" id="KW-0812">Transmembrane</keyword>
<dbReference type="AlphaFoldDB" id="A0A0A8YH54"/>